<gene>
    <name evidence="1" type="ORF">CXK99_21380</name>
</gene>
<dbReference type="SUPFAM" id="SSF55729">
    <property type="entry name" value="Acyl-CoA N-acyltransferases (Nat)"/>
    <property type="match status" value="1"/>
</dbReference>
<name>A0A2N8R8T0_STUST</name>
<reference evidence="1 2" key="1">
    <citation type="submission" date="2018-01" db="EMBL/GenBank/DDBJ databases">
        <title>Denitrification phenotypes of diverse strains of Pseudomonas stutzeri.</title>
        <authorList>
            <person name="Milligan D.A."/>
            <person name="Bergaust L."/>
            <person name="Bakken L.R."/>
            <person name="Frostegard A."/>
        </authorList>
    </citation>
    <scope>NUCLEOTIDE SEQUENCE [LARGE SCALE GENOMIC DNA]</scope>
    <source>
        <strain evidence="1 2">CCUG 44592</strain>
    </source>
</reference>
<protein>
    <submittedName>
        <fullName evidence="1">GNAT family N-acetyltransferase</fullName>
    </submittedName>
</protein>
<accession>A0A2N8R8T0</accession>
<dbReference type="Pfam" id="PF07395">
    <property type="entry name" value="Mig-14"/>
    <property type="match status" value="1"/>
</dbReference>
<dbReference type="Proteomes" id="UP000236003">
    <property type="component" value="Unassembled WGS sequence"/>
</dbReference>
<sequence>MISLRYWRERGWVAIDAPTYAQAWHCFGGSVATHPFFVESLSSLVGVKVRYLGRLSSGEIEAAVACWGRDLALSRRVLKRIGQRGAFDMGNAEIILPARDTAQAPLRHRGSFLSSLNQGRFAGLRLQKDALAMARPLEQFSRKFRYNQRRELRLFEEAGGQLQPMSGYSPHEQAAIYTDLFERRWGFDVPGKKNLAQVFETLRPFIFGSIAVLSNKPVAIQVLYRVESPQWVSIEYVNGGVAPESREFSPGSILSFANIQAAWADAESLGKALRYSFGRADREYKERWCNRMDCFEV</sequence>
<dbReference type="AlphaFoldDB" id="A0A2N8R8T0"/>
<comment type="caution">
    <text evidence="1">The sequence shown here is derived from an EMBL/GenBank/DDBJ whole genome shotgun (WGS) entry which is preliminary data.</text>
</comment>
<evidence type="ECO:0000313" key="2">
    <source>
        <dbReference type="Proteomes" id="UP000236003"/>
    </source>
</evidence>
<dbReference type="RefSeq" id="WP_102821704.1">
    <property type="nucleotide sequence ID" value="NZ_JAMOHR010000034.1"/>
</dbReference>
<dbReference type="InterPro" id="IPR016181">
    <property type="entry name" value="Acyl_CoA_acyltransferase"/>
</dbReference>
<dbReference type="GO" id="GO:0016740">
    <property type="term" value="F:transferase activity"/>
    <property type="evidence" value="ECO:0007669"/>
    <property type="project" value="UniProtKB-KW"/>
</dbReference>
<evidence type="ECO:0000313" key="1">
    <source>
        <dbReference type="EMBL" id="PNF57491.1"/>
    </source>
</evidence>
<dbReference type="InterPro" id="IPR009977">
    <property type="entry name" value="Mig-14"/>
</dbReference>
<dbReference type="EMBL" id="POUM01000031">
    <property type="protein sequence ID" value="PNF57491.1"/>
    <property type="molecule type" value="Genomic_DNA"/>
</dbReference>
<keyword evidence="1" id="KW-0808">Transferase</keyword>
<organism evidence="1 2">
    <name type="scientific">Stutzerimonas stutzeri</name>
    <name type="common">Pseudomonas stutzeri</name>
    <dbReference type="NCBI Taxonomy" id="316"/>
    <lineage>
        <taxon>Bacteria</taxon>
        <taxon>Pseudomonadati</taxon>
        <taxon>Pseudomonadota</taxon>
        <taxon>Gammaproteobacteria</taxon>
        <taxon>Pseudomonadales</taxon>
        <taxon>Pseudomonadaceae</taxon>
        <taxon>Stutzerimonas</taxon>
    </lineage>
</organism>
<proteinExistence type="predicted"/>